<keyword evidence="2" id="KW-0732">Signal</keyword>
<keyword evidence="7" id="KW-1185">Reference proteome</keyword>
<evidence type="ECO:0000256" key="5">
    <source>
        <dbReference type="SAM" id="MobiDB-lite"/>
    </source>
</evidence>
<dbReference type="Proteomes" id="UP000652427">
    <property type="component" value="Unassembled WGS sequence"/>
</dbReference>
<feature type="region of interest" description="Disordered" evidence="5">
    <location>
        <begin position="184"/>
        <end position="228"/>
    </location>
</feature>
<evidence type="ECO:0000313" key="7">
    <source>
        <dbReference type="Proteomes" id="UP000652427"/>
    </source>
</evidence>
<evidence type="ECO:0000256" key="3">
    <source>
        <dbReference type="ARBA" id="ARBA00022801"/>
    </source>
</evidence>
<dbReference type="Pfam" id="PF01804">
    <property type="entry name" value="Penicil_amidase"/>
    <property type="match status" value="1"/>
</dbReference>
<dbReference type="InterPro" id="IPR014395">
    <property type="entry name" value="Pen/GL7ACA/AHL_acylase"/>
</dbReference>
<name>A0ABX2MYV4_9SPHN</name>
<dbReference type="PIRSF" id="PIRSF001227">
    <property type="entry name" value="Pen_acylase"/>
    <property type="match status" value="1"/>
</dbReference>
<dbReference type="InterPro" id="IPR023343">
    <property type="entry name" value="Penicillin_amidase_dom1"/>
</dbReference>
<proteinExistence type="inferred from homology"/>
<dbReference type="Gene3D" id="2.30.120.10">
    <property type="match status" value="1"/>
</dbReference>
<keyword evidence="3" id="KW-0378">Hydrolase</keyword>
<comment type="similarity">
    <text evidence="1">Belongs to the peptidase S45 family.</text>
</comment>
<dbReference type="Gene3D" id="1.10.439.10">
    <property type="entry name" value="Penicillin Amidohydrolase, domain 1"/>
    <property type="match status" value="1"/>
</dbReference>
<dbReference type="EMBL" id="JABWMH010000001">
    <property type="protein sequence ID" value="NVD26526.1"/>
    <property type="molecule type" value="Genomic_DNA"/>
</dbReference>
<dbReference type="PANTHER" id="PTHR34218:SF3">
    <property type="entry name" value="ACYL-HOMOSERINE LACTONE ACYLASE PVDQ"/>
    <property type="match status" value="1"/>
</dbReference>
<dbReference type="InterPro" id="IPR043147">
    <property type="entry name" value="Penicillin_amidase_A-knob"/>
</dbReference>
<protein>
    <submittedName>
        <fullName evidence="6">Acylase</fullName>
    </submittedName>
</protein>
<evidence type="ECO:0000313" key="6">
    <source>
        <dbReference type="EMBL" id="NVD26526.1"/>
    </source>
</evidence>
<dbReference type="SUPFAM" id="SSF56235">
    <property type="entry name" value="N-terminal nucleophile aminohydrolases (Ntn hydrolases)"/>
    <property type="match status" value="1"/>
</dbReference>
<dbReference type="RefSeq" id="WP_176278071.1">
    <property type="nucleotide sequence ID" value="NZ_JABWMH010000001.1"/>
</dbReference>
<dbReference type="InterPro" id="IPR029055">
    <property type="entry name" value="Ntn_hydrolases_N"/>
</dbReference>
<dbReference type="InterPro" id="IPR043146">
    <property type="entry name" value="Penicillin_amidase_N_B-knob"/>
</dbReference>
<evidence type="ECO:0000256" key="1">
    <source>
        <dbReference type="ARBA" id="ARBA00006586"/>
    </source>
</evidence>
<feature type="compositionally biased region" description="Basic and acidic residues" evidence="5">
    <location>
        <begin position="187"/>
        <end position="203"/>
    </location>
</feature>
<organism evidence="6 7">
    <name type="scientific">Parasphingorhabdus flavimaris</name>
    <dbReference type="NCBI Taxonomy" id="266812"/>
    <lineage>
        <taxon>Bacteria</taxon>
        <taxon>Pseudomonadati</taxon>
        <taxon>Pseudomonadota</taxon>
        <taxon>Alphaproteobacteria</taxon>
        <taxon>Sphingomonadales</taxon>
        <taxon>Sphingomonadaceae</taxon>
        <taxon>Parasphingorhabdus</taxon>
    </lineage>
</organism>
<comment type="caution">
    <text evidence="6">The sequence shown here is derived from an EMBL/GenBank/DDBJ whole genome shotgun (WGS) entry which is preliminary data.</text>
</comment>
<dbReference type="Gene3D" id="3.60.20.10">
    <property type="entry name" value="Glutamine Phosphoribosylpyrophosphate, subunit 1, domain 1"/>
    <property type="match status" value="1"/>
</dbReference>
<dbReference type="Gene3D" id="1.10.1400.10">
    <property type="match status" value="1"/>
</dbReference>
<reference evidence="6 7" key="1">
    <citation type="submission" date="2020-06" db="EMBL/GenBank/DDBJ databases">
        <authorList>
            <person name="Kim S.-J."/>
            <person name="Park S.-J."/>
        </authorList>
    </citation>
    <scope>NUCLEOTIDE SEQUENCE [LARGE SCALE GENOMIC DNA]</scope>
    <source>
        <strain evidence="6 7">SW-151</strain>
    </source>
</reference>
<sequence length="734" mass="81456">MKTLKRAGLGLLVFLVLAGIGLAVWEPLSVETAAAPADGSYEARIVRDEFGVPHIFGKTDADVAYGVAYAHSEDDFSTLQEVTAMTRGRMATLNGSESAPIDYIAALMDVRGTVTRKYADLPTDVRAVLAGYASGLNAYAADHPEEVKLAKLFPVNDQDIAAGFVLRSPFFFGINNPIEALVQNKPLPREGGPRLSGEQEKKSVHPLSPDKIIDDKTVTPVGPDPDENGSNAYAIAPELSPEGKTRLISNSHQPLRGNVAWYELVVHSDEGWDFAGANFPGSPFPFLGHNKYLGWTNTVNRPDLVDIYKLTLNNSKDAYRFDGGWKPLEKKRVWLKIKFGPFVIPYPQVAYRSIHGPVIINDSGAYALRYAGIDQLDMLTQYYRINKASNFDEWQAAMAGQGVPATNFIYADAEGNIGMYYNAMFPDRPEGHDWRTVLPGDTSATLWQGALPFTRVPALVNPASGYVMNANNTPYIAAGPGDELKPDNFSPLLGVESDETNRSRRSIALLERANADGKITDAELWAIKYDTGYEKAGYAKDWLDRIAALDLKDSAKLLKAQQLLAQWDWNLDGKGAADALALMVLRPANKSHYNRGKMPDPRQILEETVDHLKQYFDRIDPPMLNVLRMRQGDVDLPVDGGNDTIRASTLWDIDEDGRLSVRHGDSFIMFMEWAKDGKVYSRSIQPFGAATTRPESKHYTDQMQLFVDKKLKPVWFDPKDLEKHKKSEKVVRGN</sequence>
<accession>A0ABX2MYV4</accession>
<evidence type="ECO:0000256" key="2">
    <source>
        <dbReference type="ARBA" id="ARBA00022729"/>
    </source>
</evidence>
<dbReference type="PANTHER" id="PTHR34218">
    <property type="entry name" value="PEPTIDASE S45 PENICILLIN AMIDASE"/>
    <property type="match status" value="1"/>
</dbReference>
<dbReference type="InterPro" id="IPR002692">
    <property type="entry name" value="S45"/>
</dbReference>
<evidence type="ECO:0000256" key="4">
    <source>
        <dbReference type="ARBA" id="ARBA00023145"/>
    </source>
</evidence>
<dbReference type="CDD" id="cd01936">
    <property type="entry name" value="Ntn_CA"/>
    <property type="match status" value="1"/>
</dbReference>
<gene>
    <name evidence="6" type="ORF">HUO14_01255</name>
</gene>
<keyword evidence="4" id="KW-0865">Zymogen</keyword>